<dbReference type="AlphaFoldDB" id="A0A194YJE2"/>
<dbReference type="InParanoid" id="A0A194YJE2"/>
<keyword evidence="2" id="KW-1185">Reference proteome</keyword>
<gene>
    <name evidence="1" type="ORF">SORBI_3010G151100</name>
</gene>
<organism evidence="1 2">
    <name type="scientific">Sorghum bicolor</name>
    <name type="common">Sorghum</name>
    <name type="synonym">Sorghum vulgare</name>
    <dbReference type="NCBI Taxonomy" id="4558"/>
    <lineage>
        <taxon>Eukaryota</taxon>
        <taxon>Viridiplantae</taxon>
        <taxon>Streptophyta</taxon>
        <taxon>Embryophyta</taxon>
        <taxon>Tracheophyta</taxon>
        <taxon>Spermatophyta</taxon>
        <taxon>Magnoliopsida</taxon>
        <taxon>Liliopsida</taxon>
        <taxon>Poales</taxon>
        <taxon>Poaceae</taxon>
        <taxon>PACMAD clade</taxon>
        <taxon>Panicoideae</taxon>
        <taxon>Andropogonodae</taxon>
        <taxon>Andropogoneae</taxon>
        <taxon>Sorghinae</taxon>
        <taxon>Sorghum</taxon>
    </lineage>
</organism>
<dbReference type="Gramene" id="KXG20072">
    <property type="protein sequence ID" value="KXG20072"/>
    <property type="gene ID" value="SORBI_3010G151100"/>
</dbReference>
<protein>
    <submittedName>
        <fullName evidence="1">Uncharacterized protein</fullName>
    </submittedName>
</protein>
<accession>A0A194YJE2</accession>
<evidence type="ECO:0000313" key="2">
    <source>
        <dbReference type="Proteomes" id="UP000000768"/>
    </source>
</evidence>
<name>A0A194YJE2_SORBI</name>
<reference evidence="1 2" key="1">
    <citation type="journal article" date="2009" name="Nature">
        <title>The Sorghum bicolor genome and the diversification of grasses.</title>
        <authorList>
            <person name="Paterson A.H."/>
            <person name="Bowers J.E."/>
            <person name="Bruggmann R."/>
            <person name="Dubchak I."/>
            <person name="Grimwood J."/>
            <person name="Gundlach H."/>
            <person name="Haberer G."/>
            <person name="Hellsten U."/>
            <person name="Mitros T."/>
            <person name="Poliakov A."/>
            <person name="Schmutz J."/>
            <person name="Spannagl M."/>
            <person name="Tang H."/>
            <person name="Wang X."/>
            <person name="Wicker T."/>
            <person name="Bharti A.K."/>
            <person name="Chapman J."/>
            <person name="Feltus F.A."/>
            <person name="Gowik U."/>
            <person name="Grigoriev I.V."/>
            <person name="Lyons E."/>
            <person name="Maher C.A."/>
            <person name="Martis M."/>
            <person name="Narechania A."/>
            <person name="Otillar R.P."/>
            <person name="Penning B.W."/>
            <person name="Salamov A.A."/>
            <person name="Wang Y."/>
            <person name="Zhang L."/>
            <person name="Carpita N.C."/>
            <person name="Freeling M."/>
            <person name="Gingle A.R."/>
            <person name="Hash C.T."/>
            <person name="Keller B."/>
            <person name="Klein P."/>
            <person name="Kresovich S."/>
            <person name="McCann M.C."/>
            <person name="Ming R."/>
            <person name="Peterson D.G."/>
            <person name="Mehboob-ur-Rahman"/>
            <person name="Ware D."/>
            <person name="Westhoff P."/>
            <person name="Mayer K.F."/>
            <person name="Messing J."/>
            <person name="Rokhsar D.S."/>
        </authorList>
    </citation>
    <scope>NUCLEOTIDE SEQUENCE [LARGE SCALE GENOMIC DNA]</scope>
    <source>
        <strain evidence="2">cv. BTx623</strain>
    </source>
</reference>
<reference evidence="2" key="2">
    <citation type="journal article" date="2018" name="Plant J.">
        <title>The Sorghum bicolor reference genome: improved assembly, gene annotations, a transcriptome atlas, and signatures of genome organization.</title>
        <authorList>
            <person name="McCormick R.F."/>
            <person name="Truong S.K."/>
            <person name="Sreedasyam A."/>
            <person name="Jenkins J."/>
            <person name="Shu S."/>
            <person name="Sims D."/>
            <person name="Kennedy M."/>
            <person name="Amirebrahimi M."/>
            <person name="Weers B.D."/>
            <person name="McKinley B."/>
            <person name="Mattison A."/>
            <person name="Morishige D.T."/>
            <person name="Grimwood J."/>
            <person name="Schmutz J."/>
            <person name="Mullet J.E."/>
        </authorList>
    </citation>
    <scope>NUCLEOTIDE SEQUENCE [LARGE SCALE GENOMIC DNA]</scope>
    <source>
        <strain evidence="2">cv. BTx623</strain>
    </source>
</reference>
<evidence type="ECO:0000313" key="1">
    <source>
        <dbReference type="EMBL" id="KXG20072.1"/>
    </source>
</evidence>
<dbReference type="EMBL" id="CM000769">
    <property type="protein sequence ID" value="KXG20072.1"/>
    <property type="molecule type" value="Genomic_DNA"/>
</dbReference>
<sequence length="156" mass="17931">MVPLSVGESEMHNIVEKPFREILRLVMKEVMWMQSKLTGDSPRSISGNQKLLYTALESQVTQLRKDWLMERQLERSLPQLLSTPHKVQLTPSALIHPAQYPEACQRKTLLLHPNFNLINHPFPRTSMTALGNIEVFISISNELRQISQLQLTATNF</sequence>
<dbReference type="Proteomes" id="UP000000768">
    <property type="component" value="Chromosome 10"/>
</dbReference>
<proteinExistence type="predicted"/>